<gene>
    <name evidence="2" type="ORF">SVIO_000430</name>
</gene>
<protein>
    <submittedName>
        <fullName evidence="2">Uncharacterized protein</fullName>
    </submittedName>
</protein>
<feature type="region of interest" description="Disordered" evidence="1">
    <location>
        <begin position="1"/>
        <end position="30"/>
    </location>
</feature>
<dbReference type="Proteomes" id="UP000301309">
    <property type="component" value="Unassembled WGS sequence"/>
</dbReference>
<reference evidence="2 3" key="1">
    <citation type="journal article" date="2020" name="Int. J. Syst. Evol. Microbiol.">
        <title>Reclassification of Streptomyces castelarensis and Streptomyces sporoclivatus as later heterotypic synonyms of Streptomyces antimycoticus.</title>
        <authorList>
            <person name="Komaki H."/>
            <person name="Tamura T."/>
        </authorList>
    </citation>
    <scope>NUCLEOTIDE SEQUENCE [LARGE SCALE GENOMIC DNA]</scope>
    <source>
        <strain evidence="2 3">NBRC 13459</strain>
    </source>
</reference>
<feature type="compositionally biased region" description="Polar residues" evidence="1">
    <location>
        <begin position="21"/>
        <end position="30"/>
    </location>
</feature>
<sequence>MLPPPGDGPAGDAAVQHALDRSSSPDLSPQTERLLVQLGRTVWMAEVTGRGRRRWPGYFTDAEVRPYRRFRVQAAIARRAGGRRVVVHLVWAGASPAGTDELDNRTARVFFTQDGDNKWTPSR</sequence>
<evidence type="ECO:0000313" key="2">
    <source>
        <dbReference type="EMBL" id="GDY49420.1"/>
    </source>
</evidence>
<evidence type="ECO:0000313" key="3">
    <source>
        <dbReference type="Proteomes" id="UP000301309"/>
    </source>
</evidence>
<proteinExistence type="predicted"/>
<evidence type="ECO:0000256" key="1">
    <source>
        <dbReference type="SAM" id="MobiDB-lite"/>
    </source>
</evidence>
<organism evidence="2 3">
    <name type="scientific">Streptomyces violaceusniger</name>
    <dbReference type="NCBI Taxonomy" id="68280"/>
    <lineage>
        <taxon>Bacteria</taxon>
        <taxon>Bacillati</taxon>
        <taxon>Actinomycetota</taxon>
        <taxon>Actinomycetes</taxon>
        <taxon>Kitasatosporales</taxon>
        <taxon>Streptomycetaceae</taxon>
        <taxon>Streptomyces</taxon>
        <taxon>Streptomyces violaceusniger group</taxon>
    </lineage>
</organism>
<dbReference type="EMBL" id="BJHW01000001">
    <property type="protein sequence ID" value="GDY49420.1"/>
    <property type="molecule type" value="Genomic_DNA"/>
</dbReference>
<dbReference type="AlphaFoldDB" id="A0A4D4KS63"/>
<name>A0A4D4KS63_STRVO</name>
<comment type="caution">
    <text evidence="2">The sequence shown here is derived from an EMBL/GenBank/DDBJ whole genome shotgun (WGS) entry which is preliminary data.</text>
</comment>
<keyword evidence="3" id="KW-1185">Reference proteome</keyword>
<accession>A0A4D4KS63</accession>